<accession>A0A8H4WPR1</accession>
<comment type="caution">
    <text evidence="3">The sequence shown here is derived from an EMBL/GenBank/DDBJ whole genome shotgun (WGS) entry which is preliminary data.</text>
</comment>
<gene>
    <name evidence="3" type="ORF">FGADI_11304</name>
</gene>
<feature type="compositionally biased region" description="Polar residues" evidence="1">
    <location>
        <begin position="281"/>
        <end position="300"/>
    </location>
</feature>
<feature type="domain" description="BTB" evidence="2">
    <location>
        <begin position="480"/>
        <end position="547"/>
    </location>
</feature>
<feature type="region of interest" description="Disordered" evidence="1">
    <location>
        <begin position="617"/>
        <end position="684"/>
    </location>
</feature>
<proteinExistence type="predicted"/>
<dbReference type="EMBL" id="JABFAI010000329">
    <property type="protein sequence ID" value="KAF4946278.1"/>
    <property type="molecule type" value="Genomic_DNA"/>
</dbReference>
<dbReference type="PANTHER" id="PTHR47843:SF5">
    <property type="entry name" value="BTB_POZ DOMAIN PROTEIN"/>
    <property type="match status" value="1"/>
</dbReference>
<sequence>MEPVGALASVITIVGLIRPTAKFVKALRGIASENGTVASEIRRMATRIQTSATSIDIALEDLKSHSLTLRQLSVTPSKILRYIIENNSMDIIVSGTESISKQMRDKSQELKHLKKQPKFVTKLKWCIWDKMEVESLFPEMQLIAACLSLVCPIIRLEVNQLMLEKSPGEVARCIRQEMESIRGQLKMVEKQFQTIIQEQHQSISGGSEFEAEFYAMAKPLLRLAKSVRRTGKVPETRRGSPSNISSASEELSLTAVPSEMLPVLGGERIREVPGRARRNPSQRSAISRNLNSAATSQAPRLSSGMRPPKPPNLSVPREVPPELSRHSFSSGESSGQHSAPQSPSPQTPDTPPTPQVPDSLGAPEPLTIDTSGHESETRGGTVQAIQGWIINPQDHGRDIPVTNAKVDRYGSVNYISIKTVKHFDLNMQNMDPDELGHINSGSHEVMMPGPVIAQRNAATMASESAQSKALVDLLKTGDYSDLVISCGKDQYRVHKAIICPRSHFFKAACDGKFKEAQTGTIDLPDDDPIAVRMMIEYLYHDAYVPPAGAGIHRGNDGIDAHLSDTEYNDEHEKRSRELYGATFIGNKRVKRLTVPPTVRASNPPKITSFAAFIASRESRTGSVRSPQERGSTRSTNSASVQSPSQASPDQSSSTPRPSFSSIFTSTAPSPNPAPPPPTPAPQRLIPSANLHLHAKVYALGEKYGIKPLKQLALRKFESEAQYHLHSNDFLQAMREAYTSTVEADRPLRDAVVAILRRNKDLLKKDPLKEVLKETALGFDLLMDFASE</sequence>
<protein>
    <recommendedName>
        <fullName evidence="2">BTB domain-containing protein</fullName>
    </recommendedName>
</protein>
<dbReference type="Gene3D" id="3.30.710.10">
    <property type="entry name" value="Potassium Channel Kv1.1, Chain A"/>
    <property type="match status" value="1"/>
</dbReference>
<dbReference type="PANTHER" id="PTHR47843">
    <property type="entry name" value="BTB DOMAIN-CONTAINING PROTEIN-RELATED"/>
    <property type="match status" value="1"/>
</dbReference>
<evidence type="ECO:0000256" key="1">
    <source>
        <dbReference type="SAM" id="MobiDB-lite"/>
    </source>
</evidence>
<organism evidence="3 4">
    <name type="scientific">Fusarium gaditjirri</name>
    <dbReference type="NCBI Taxonomy" id="282569"/>
    <lineage>
        <taxon>Eukaryota</taxon>
        <taxon>Fungi</taxon>
        <taxon>Dikarya</taxon>
        <taxon>Ascomycota</taxon>
        <taxon>Pezizomycotina</taxon>
        <taxon>Sordariomycetes</taxon>
        <taxon>Hypocreomycetidae</taxon>
        <taxon>Hypocreales</taxon>
        <taxon>Nectriaceae</taxon>
        <taxon>Fusarium</taxon>
        <taxon>Fusarium nisikadoi species complex</taxon>
    </lineage>
</organism>
<feature type="region of interest" description="Disordered" evidence="1">
    <location>
        <begin position="264"/>
        <end position="380"/>
    </location>
</feature>
<reference evidence="3" key="1">
    <citation type="journal article" date="2020" name="BMC Genomics">
        <title>Correction to: Identification and distribution of gene clusters required for synthesis of sphingolipid metabolism inhibitors in diverse species of the filamentous fungus Fusarium.</title>
        <authorList>
            <person name="Kim H.S."/>
            <person name="Lohmar J.M."/>
            <person name="Busman M."/>
            <person name="Brown D.W."/>
            <person name="Naumann T.A."/>
            <person name="Divon H.H."/>
            <person name="Lysoe E."/>
            <person name="Uhlig S."/>
            <person name="Proctor R.H."/>
        </authorList>
    </citation>
    <scope>NUCLEOTIDE SEQUENCE</scope>
    <source>
        <strain evidence="3">NRRL 45417</strain>
    </source>
</reference>
<feature type="compositionally biased region" description="Polar residues" evidence="1">
    <location>
        <begin position="239"/>
        <end position="251"/>
    </location>
</feature>
<dbReference type="Proteomes" id="UP000604273">
    <property type="component" value="Unassembled WGS sequence"/>
</dbReference>
<dbReference type="AlphaFoldDB" id="A0A8H4WPR1"/>
<feature type="compositionally biased region" description="Pro residues" evidence="1">
    <location>
        <begin position="342"/>
        <end position="355"/>
    </location>
</feature>
<dbReference type="Pfam" id="PF00651">
    <property type="entry name" value="BTB"/>
    <property type="match status" value="1"/>
</dbReference>
<feature type="compositionally biased region" description="Pro residues" evidence="1">
    <location>
        <begin position="669"/>
        <end position="680"/>
    </location>
</feature>
<dbReference type="CDD" id="cd18186">
    <property type="entry name" value="BTB_POZ_ZBTB_KLHL-like"/>
    <property type="match status" value="1"/>
</dbReference>
<feature type="compositionally biased region" description="Low complexity" evidence="1">
    <location>
        <begin position="326"/>
        <end position="341"/>
    </location>
</feature>
<feature type="compositionally biased region" description="Low complexity" evidence="1">
    <location>
        <begin position="637"/>
        <end position="668"/>
    </location>
</feature>
<name>A0A8H4WPR1_9HYPO</name>
<feature type="region of interest" description="Disordered" evidence="1">
    <location>
        <begin position="229"/>
        <end position="251"/>
    </location>
</feature>
<evidence type="ECO:0000313" key="3">
    <source>
        <dbReference type="EMBL" id="KAF4946278.1"/>
    </source>
</evidence>
<evidence type="ECO:0000259" key="2">
    <source>
        <dbReference type="PROSITE" id="PS50097"/>
    </source>
</evidence>
<keyword evidence="4" id="KW-1185">Reference proteome</keyword>
<dbReference type="SUPFAM" id="SSF54695">
    <property type="entry name" value="POZ domain"/>
    <property type="match status" value="1"/>
</dbReference>
<dbReference type="InterPro" id="IPR011333">
    <property type="entry name" value="SKP1/BTB/POZ_sf"/>
</dbReference>
<evidence type="ECO:0000313" key="4">
    <source>
        <dbReference type="Proteomes" id="UP000604273"/>
    </source>
</evidence>
<dbReference type="OrthoDB" id="6359816at2759"/>
<dbReference type="InterPro" id="IPR000210">
    <property type="entry name" value="BTB/POZ_dom"/>
</dbReference>
<reference evidence="3" key="2">
    <citation type="submission" date="2020-05" db="EMBL/GenBank/DDBJ databases">
        <authorList>
            <person name="Kim H.-S."/>
            <person name="Proctor R.H."/>
            <person name="Brown D.W."/>
        </authorList>
    </citation>
    <scope>NUCLEOTIDE SEQUENCE</scope>
    <source>
        <strain evidence="3">NRRL 45417</strain>
    </source>
</reference>
<dbReference type="PROSITE" id="PS50097">
    <property type="entry name" value="BTB"/>
    <property type="match status" value="1"/>
</dbReference>